<dbReference type="PANTHER" id="PTHR22595:SF79">
    <property type="entry name" value="CHITINASE 12"/>
    <property type="match status" value="1"/>
</dbReference>
<evidence type="ECO:0000256" key="2">
    <source>
        <dbReference type="ARBA" id="ARBA00023157"/>
    </source>
</evidence>
<dbReference type="Proteomes" id="UP001596958">
    <property type="component" value="Unassembled WGS sequence"/>
</dbReference>
<evidence type="ECO:0000256" key="1">
    <source>
        <dbReference type="ARBA" id="ARBA00022821"/>
    </source>
</evidence>
<sequence length="312" mass="35216">MLLSSFKCGNTKLKVTGDNLLPAPSFLITEKQFNELFPQRDTFYTYQAFIQAVDELGKIKVKVSRRALSVYQIVRTDKATDKDAVVRQDIDWNEPWAKVKPDSIFTVDYGNFCTGADSLTNRKELAAFFAHIAHETRHGENGTYTDGLMLRHEANTSLDYYGESDEYPQVKGKKYYGRGPMQLSYNGNYGKASDCIFGDKNILLNDPDKVENDAVTAFKVAIWFWMMPETHKPSAHDVMIGKWQPNAADKSKGRTPGFGMTINIINGAVECNKDENEGMNDRIAFYQHFLSKLGVTDPNCACSCGKMAFYTY</sequence>
<organism evidence="4 5">
    <name type="scientific">Mucilaginibacter calamicampi</name>
    <dbReference type="NCBI Taxonomy" id="1302352"/>
    <lineage>
        <taxon>Bacteria</taxon>
        <taxon>Pseudomonadati</taxon>
        <taxon>Bacteroidota</taxon>
        <taxon>Sphingobacteriia</taxon>
        <taxon>Sphingobacteriales</taxon>
        <taxon>Sphingobacteriaceae</taxon>
        <taxon>Mucilaginibacter</taxon>
    </lineage>
</organism>
<dbReference type="Gene3D" id="3.30.20.10">
    <property type="entry name" value="Endochitinase, domain 2"/>
    <property type="match status" value="1"/>
</dbReference>
<proteinExistence type="predicted"/>
<dbReference type="InterPro" id="IPR023346">
    <property type="entry name" value="Lysozyme-like_dom_sf"/>
</dbReference>
<name>A0ABW2YV83_9SPHI</name>
<dbReference type="InterPro" id="IPR000726">
    <property type="entry name" value="Glyco_hydro_19_cat"/>
</dbReference>
<protein>
    <submittedName>
        <fullName evidence="4">Chitinase</fullName>
    </submittedName>
</protein>
<dbReference type="InterPro" id="IPR016283">
    <property type="entry name" value="Glyco_hydro_19"/>
</dbReference>
<dbReference type="EMBL" id="JBHTHU010000002">
    <property type="protein sequence ID" value="MFD0749343.1"/>
    <property type="molecule type" value="Genomic_DNA"/>
</dbReference>
<keyword evidence="1" id="KW-0611">Plant defense</keyword>
<keyword evidence="5" id="KW-1185">Reference proteome</keyword>
<gene>
    <name evidence="4" type="ORF">ACFQZS_04260</name>
</gene>
<dbReference type="PANTHER" id="PTHR22595">
    <property type="entry name" value="CHITINASE-RELATED"/>
    <property type="match status" value="1"/>
</dbReference>
<keyword evidence="2" id="KW-1015">Disulfide bond</keyword>
<evidence type="ECO:0000259" key="3">
    <source>
        <dbReference type="Pfam" id="PF00182"/>
    </source>
</evidence>
<dbReference type="PIRSF" id="PIRSF001060">
    <property type="entry name" value="Endochitinase"/>
    <property type="match status" value="1"/>
</dbReference>
<evidence type="ECO:0000313" key="5">
    <source>
        <dbReference type="Proteomes" id="UP001596958"/>
    </source>
</evidence>
<dbReference type="RefSeq" id="WP_377097622.1">
    <property type="nucleotide sequence ID" value="NZ_JBHTHU010000002.1"/>
</dbReference>
<accession>A0ABW2YV83</accession>
<evidence type="ECO:0000313" key="4">
    <source>
        <dbReference type="EMBL" id="MFD0749343.1"/>
    </source>
</evidence>
<dbReference type="Pfam" id="PF00182">
    <property type="entry name" value="Glyco_hydro_19"/>
    <property type="match status" value="1"/>
</dbReference>
<dbReference type="SUPFAM" id="SSF53955">
    <property type="entry name" value="Lysozyme-like"/>
    <property type="match status" value="1"/>
</dbReference>
<reference evidence="5" key="1">
    <citation type="journal article" date="2019" name="Int. J. Syst. Evol. Microbiol.">
        <title>The Global Catalogue of Microorganisms (GCM) 10K type strain sequencing project: providing services to taxonomists for standard genome sequencing and annotation.</title>
        <authorList>
            <consortium name="The Broad Institute Genomics Platform"/>
            <consortium name="The Broad Institute Genome Sequencing Center for Infectious Disease"/>
            <person name="Wu L."/>
            <person name="Ma J."/>
        </authorList>
    </citation>
    <scope>NUCLEOTIDE SEQUENCE [LARGE SCALE GENOMIC DNA]</scope>
    <source>
        <strain evidence="5">CCUG 63418</strain>
    </source>
</reference>
<comment type="caution">
    <text evidence="4">The sequence shown here is derived from an EMBL/GenBank/DDBJ whole genome shotgun (WGS) entry which is preliminary data.</text>
</comment>
<feature type="domain" description="Glycoside hydrolase family 19 catalytic" evidence="3">
    <location>
        <begin position="109"/>
        <end position="297"/>
    </location>
</feature>
<dbReference type="CDD" id="cd00325">
    <property type="entry name" value="chitinase_GH19"/>
    <property type="match status" value="1"/>
</dbReference>
<dbReference type="Gene3D" id="1.10.530.10">
    <property type="match status" value="2"/>
</dbReference>